<dbReference type="Pfam" id="PF06723">
    <property type="entry name" value="MreB_Mbl"/>
    <property type="match status" value="1"/>
</dbReference>
<dbReference type="PANTHER" id="PTHR42749:SF1">
    <property type="entry name" value="CELL SHAPE-DETERMINING PROTEIN MREB"/>
    <property type="match status" value="1"/>
</dbReference>
<feature type="binding site" evidence="6">
    <location>
        <begin position="158"/>
        <end position="160"/>
    </location>
    <ligand>
        <name>ATP</name>
        <dbReference type="ChEBI" id="CHEBI:30616"/>
    </ligand>
</feature>
<dbReference type="HAMAP" id="MF_02207">
    <property type="entry name" value="MreB"/>
    <property type="match status" value="1"/>
</dbReference>
<keyword evidence="4 6" id="KW-0133">Cell shape</keyword>
<evidence type="ECO:0000313" key="7">
    <source>
        <dbReference type="EMBL" id="OGY78994.1"/>
    </source>
</evidence>
<evidence type="ECO:0000313" key="8">
    <source>
        <dbReference type="Proteomes" id="UP000177165"/>
    </source>
</evidence>
<dbReference type="CDD" id="cd10225">
    <property type="entry name" value="ASKHA_NBD_MreB-like"/>
    <property type="match status" value="1"/>
</dbReference>
<comment type="subunit">
    <text evidence="6">Forms polymers.</text>
</comment>
<evidence type="ECO:0000256" key="1">
    <source>
        <dbReference type="ARBA" id="ARBA00022490"/>
    </source>
</evidence>
<dbReference type="AlphaFoldDB" id="A0A1G2AQ11"/>
<reference evidence="7 8" key="1">
    <citation type="journal article" date="2016" name="Nat. Commun.">
        <title>Thousands of microbial genomes shed light on interconnected biogeochemical processes in an aquifer system.</title>
        <authorList>
            <person name="Anantharaman K."/>
            <person name="Brown C.T."/>
            <person name="Hug L.A."/>
            <person name="Sharon I."/>
            <person name="Castelle C.J."/>
            <person name="Probst A.J."/>
            <person name="Thomas B.C."/>
            <person name="Singh A."/>
            <person name="Wilkins M.J."/>
            <person name="Karaoz U."/>
            <person name="Brodie E.L."/>
            <person name="Williams K.H."/>
            <person name="Hubbard S.S."/>
            <person name="Banfield J.F."/>
        </authorList>
    </citation>
    <scope>NUCLEOTIDE SEQUENCE [LARGE SCALE GENOMIC DNA]</scope>
</reference>
<dbReference type="InterPro" id="IPR043129">
    <property type="entry name" value="ATPase_NBD"/>
</dbReference>
<dbReference type="InterPro" id="IPR004753">
    <property type="entry name" value="MreB"/>
</dbReference>
<keyword evidence="3 6" id="KW-0067">ATP-binding</keyword>
<evidence type="ECO:0000256" key="3">
    <source>
        <dbReference type="ARBA" id="ARBA00022840"/>
    </source>
</evidence>
<dbReference type="PRINTS" id="PR01652">
    <property type="entry name" value="SHAPEPROTEIN"/>
</dbReference>
<evidence type="ECO:0000256" key="4">
    <source>
        <dbReference type="ARBA" id="ARBA00022960"/>
    </source>
</evidence>
<dbReference type="SUPFAM" id="SSF53067">
    <property type="entry name" value="Actin-like ATPase domain"/>
    <property type="match status" value="2"/>
</dbReference>
<evidence type="ECO:0000256" key="6">
    <source>
        <dbReference type="HAMAP-Rule" id="MF_02207"/>
    </source>
</evidence>
<dbReference type="EMBL" id="MHKB01000011">
    <property type="protein sequence ID" value="OGY78994.1"/>
    <property type="molecule type" value="Genomic_DNA"/>
</dbReference>
<dbReference type="GO" id="GO:0000902">
    <property type="term" value="P:cell morphogenesis"/>
    <property type="evidence" value="ECO:0007669"/>
    <property type="project" value="InterPro"/>
</dbReference>
<evidence type="ECO:0000256" key="2">
    <source>
        <dbReference type="ARBA" id="ARBA00022741"/>
    </source>
</evidence>
<evidence type="ECO:0000256" key="5">
    <source>
        <dbReference type="ARBA" id="ARBA00023458"/>
    </source>
</evidence>
<keyword evidence="2 6" id="KW-0547">Nucleotide-binding</keyword>
<dbReference type="Proteomes" id="UP000177165">
    <property type="component" value="Unassembled WGS sequence"/>
</dbReference>
<dbReference type="GO" id="GO:0005737">
    <property type="term" value="C:cytoplasm"/>
    <property type="evidence" value="ECO:0007669"/>
    <property type="project" value="UniProtKB-SubCell"/>
</dbReference>
<keyword evidence="1 6" id="KW-0963">Cytoplasm</keyword>
<protein>
    <recommendedName>
        <fullName evidence="6">Cell shape-determining protein MreB</fullName>
    </recommendedName>
</protein>
<organism evidence="7 8">
    <name type="scientific">Candidatus Kerfeldbacteria bacterium RIFCSPHIGHO2_02_FULL_42_14</name>
    <dbReference type="NCBI Taxonomy" id="1798540"/>
    <lineage>
        <taxon>Bacteria</taxon>
        <taxon>Candidatus Kerfeldiibacteriota</taxon>
    </lineage>
</organism>
<proteinExistence type="inferred from homology"/>
<comment type="caution">
    <text evidence="7">The sequence shown here is derived from an EMBL/GenBank/DDBJ whole genome shotgun (WGS) entry which is preliminary data.</text>
</comment>
<accession>A0A1G2AQ11</accession>
<gene>
    <name evidence="6" type="primary">mreB</name>
    <name evidence="7" type="ORF">A3B74_03855</name>
</gene>
<dbReference type="GO" id="GO:0008360">
    <property type="term" value="P:regulation of cell shape"/>
    <property type="evidence" value="ECO:0007669"/>
    <property type="project" value="UniProtKB-UniRule"/>
</dbReference>
<comment type="function">
    <text evidence="6">Forms membrane-associated dynamic filaments that are essential for cell shape determination. Acts by regulating cell wall synthesis and cell elongation, and thus cell shape. A feedback loop between cell geometry and MreB localization may maintain elongated cell shape by targeting cell wall growth to regions of negative cell wall curvature.</text>
</comment>
<dbReference type="PANTHER" id="PTHR42749">
    <property type="entry name" value="CELL SHAPE-DETERMINING PROTEIN MREB"/>
    <property type="match status" value="1"/>
</dbReference>
<dbReference type="NCBIfam" id="TIGR00904">
    <property type="entry name" value="mreB"/>
    <property type="match status" value="1"/>
</dbReference>
<dbReference type="GO" id="GO:0005524">
    <property type="term" value="F:ATP binding"/>
    <property type="evidence" value="ECO:0007669"/>
    <property type="project" value="UniProtKB-KW"/>
</dbReference>
<comment type="subcellular location">
    <subcellularLocation>
        <location evidence="6">Cytoplasm</location>
    </subcellularLocation>
    <text evidence="6">Membrane-associated.</text>
</comment>
<dbReference type="Gene3D" id="3.30.420.40">
    <property type="match status" value="2"/>
</dbReference>
<comment type="caution">
    <text evidence="6">Lacks conserved residue(s) required for the propagation of feature annotation.</text>
</comment>
<dbReference type="NCBIfam" id="NF010539">
    <property type="entry name" value="PRK13927.1"/>
    <property type="match status" value="1"/>
</dbReference>
<sequence length="337" mass="35530">MFGFTKKIGIDLGTATTLVHLPKKGIVVNEPSVVAISVNDKKVLAVGNDAKEMLGRTPDSIIACRPLKDGVIADYRTTECMLRYFINKAVGGIRLMRPEVMIAVPGGITSTERKAVIDATIQAGAKAAYLIKEPMAAAIGANIPIGTASGHLIIDIGGGTTEIAVISLGGIVTNTSVRIGGNKLDNAITEYVRKKYGLAIGDRTAEEAKIRIGSALPLRDVMALDVRGRDMVSGLPRTITITSDDVTEAIQDELNGIIQAVKNVLQETPPELAADVIDKGMVITGGTGLLRNLDKLLERSTDVSAYVADEAPLCVAKGTGVALENLESYKRSILAAK</sequence>
<comment type="similarity">
    <text evidence="5 6">Belongs to the FtsA/MreB family.</text>
</comment>
<dbReference type="InterPro" id="IPR056546">
    <property type="entry name" value="MreB_MamK-like"/>
</dbReference>
<name>A0A1G2AQ11_9BACT</name>
<dbReference type="STRING" id="1798540.A3B74_03855"/>